<reference evidence="2" key="1">
    <citation type="submission" date="2019-12" db="EMBL/GenBank/DDBJ databases">
        <title>Genome sequencing and annotation of Brassica cretica.</title>
        <authorList>
            <person name="Studholme D.J."/>
            <person name="Sarris P."/>
        </authorList>
    </citation>
    <scope>NUCLEOTIDE SEQUENCE</scope>
    <source>
        <strain evidence="2">PFS-109/04</strain>
        <tissue evidence="2">Leaf</tissue>
    </source>
</reference>
<accession>A0A8S9QTL1</accession>
<protein>
    <submittedName>
        <fullName evidence="2">Uncharacterized protein</fullName>
    </submittedName>
</protein>
<feature type="region of interest" description="Disordered" evidence="1">
    <location>
        <begin position="301"/>
        <end position="321"/>
    </location>
</feature>
<gene>
    <name evidence="2" type="ORF">F2Q69_00024679</name>
</gene>
<dbReference type="Proteomes" id="UP000712600">
    <property type="component" value="Unassembled WGS sequence"/>
</dbReference>
<organism evidence="2 3">
    <name type="scientific">Brassica cretica</name>
    <name type="common">Mustard</name>
    <dbReference type="NCBI Taxonomy" id="69181"/>
    <lineage>
        <taxon>Eukaryota</taxon>
        <taxon>Viridiplantae</taxon>
        <taxon>Streptophyta</taxon>
        <taxon>Embryophyta</taxon>
        <taxon>Tracheophyta</taxon>
        <taxon>Spermatophyta</taxon>
        <taxon>Magnoliopsida</taxon>
        <taxon>eudicotyledons</taxon>
        <taxon>Gunneridae</taxon>
        <taxon>Pentapetalae</taxon>
        <taxon>rosids</taxon>
        <taxon>malvids</taxon>
        <taxon>Brassicales</taxon>
        <taxon>Brassicaceae</taxon>
        <taxon>Brassiceae</taxon>
        <taxon>Brassica</taxon>
    </lineage>
</organism>
<comment type="caution">
    <text evidence="2">The sequence shown here is derived from an EMBL/GenBank/DDBJ whole genome shotgun (WGS) entry which is preliminary data.</text>
</comment>
<dbReference type="EMBL" id="QGKX02001290">
    <property type="protein sequence ID" value="KAF3542028.1"/>
    <property type="molecule type" value="Genomic_DNA"/>
</dbReference>
<dbReference type="AlphaFoldDB" id="A0A8S9QTL1"/>
<evidence type="ECO:0000256" key="1">
    <source>
        <dbReference type="SAM" id="MobiDB-lite"/>
    </source>
</evidence>
<sequence length="604" mass="69121">MFRVSRPKVSRSVNKYKAHHKEFVRGVLHKRTTKPEPSMMQGNTWSKCKEKSTAFKRKGTGGVLDIWLHHRGILRQCPQESPLANGQVLIDGQVLIRLMAGSMTNRRVQVVDGDIKISQATREKSQGVSWIRWYEAQFIQLTVGSKSSSGGSVIVEQFDQMRYGALVISRFAVGSKGFSEISRFYYNMRVSPGLCRKSVQQELKDFDSRLITHEWNQKAKEEINLQKDVQVSVQALEQVRDFDSKLGSQLKTLDEGDENSEWQWDCHIPFIRRFKKIMKGLQDLLKMELRKVRRGKRRQGDAEDELVCSKHQEGSTQRNGYGLGPNRWSFVRFGQSPSDMFNVGPELEHPGSASMASLREIEESNDLVNYIGCVFRYFIVDVVDPESTPNVAHCGRELGFKKIMKGLQALLKVEKRKVKRDKRRQGDAEDELVCSKHQEGSAQRNGYGLGPNRPLGQVLIQRRRDHDRDLQAKLSVAKAKSLGGRSLKHLGSASMASLREIELIDSWSPRLEEERHMKKFPSETKETRKVKEIFGLQEKKKNCWTFFAAAAQVYGERIHESVESVEMISSYEIRVSLEFSRGARICYYVRRTSGYSQDKMVAGC</sequence>
<evidence type="ECO:0000313" key="2">
    <source>
        <dbReference type="EMBL" id="KAF3542028.1"/>
    </source>
</evidence>
<name>A0A8S9QTL1_BRACR</name>
<proteinExistence type="predicted"/>
<feature type="region of interest" description="Disordered" evidence="1">
    <location>
        <begin position="418"/>
        <end position="450"/>
    </location>
</feature>
<evidence type="ECO:0000313" key="3">
    <source>
        <dbReference type="Proteomes" id="UP000712600"/>
    </source>
</evidence>